<dbReference type="InterPro" id="IPR050937">
    <property type="entry name" value="TEC1_TEAD_TF"/>
</dbReference>
<evidence type="ECO:0000256" key="2">
    <source>
        <dbReference type="ARBA" id="ARBA00008421"/>
    </source>
</evidence>
<dbReference type="PRINTS" id="PR00065">
    <property type="entry name" value="TEADOMAIN"/>
</dbReference>
<evidence type="ECO:0000256" key="6">
    <source>
        <dbReference type="PROSITE-ProRule" id="PRU00505"/>
    </source>
</evidence>
<dbReference type="Gene3D" id="6.10.20.40">
    <property type="entry name" value="TEA/ATTS domain"/>
    <property type="match status" value="1"/>
</dbReference>
<feature type="non-terminal residue" evidence="8">
    <location>
        <position position="1"/>
    </location>
</feature>
<evidence type="ECO:0000256" key="1">
    <source>
        <dbReference type="ARBA" id="ARBA00004123"/>
    </source>
</evidence>
<evidence type="ECO:0000313" key="9">
    <source>
        <dbReference type="Proteomes" id="UP000799429"/>
    </source>
</evidence>
<sequence>RQEESNTKDGDKKWPWPLELAFFRALVRWPPVGKTKVIIHGKQRGRNEMIAEYIRETTGYIRDRKQVSSHIQVLRPYFK</sequence>
<dbReference type="Pfam" id="PF01285">
    <property type="entry name" value="TEA"/>
    <property type="match status" value="1"/>
</dbReference>
<keyword evidence="3" id="KW-0805">Transcription regulation</keyword>
<organism evidence="8 9">
    <name type="scientific">Patellaria atrata CBS 101060</name>
    <dbReference type="NCBI Taxonomy" id="1346257"/>
    <lineage>
        <taxon>Eukaryota</taxon>
        <taxon>Fungi</taxon>
        <taxon>Dikarya</taxon>
        <taxon>Ascomycota</taxon>
        <taxon>Pezizomycotina</taxon>
        <taxon>Dothideomycetes</taxon>
        <taxon>Dothideomycetes incertae sedis</taxon>
        <taxon>Patellariales</taxon>
        <taxon>Patellariaceae</taxon>
        <taxon>Patellaria</taxon>
    </lineage>
</organism>
<keyword evidence="9" id="KW-1185">Reference proteome</keyword>
<comment type="caution">
    <text evidence="8">The sequence shown here is derived from an EMBL/GenBank/DDBJ whole genome shotgun (WGS) entry which is preliminary data.</text>
</comment>
<dbReference type="PANTHER" id="PTHR11834:SF0">
    <property type="entry name" value="PROTEIN SCALLOPED"/>
    <property type="match status" value="1"/>
</dbReference>
<keyword evidence="4" id="KW-0804">Transcription</keyword>
<dbReference type="PANTHER" id="PTHR11834">
    <property type="entry name" value="TRANSCRIPTIONAL ENHANCER FACTOR TEF RELATED"/>
    <property type="match status" value="1"/>
</dbReference>
<proteinExistence type="inferred from homology"/>
<accession>A0A9P4SB07</accession>
<evidence type="ECO:0000256" key="3">
    <source>
        <dbReference type="ARBA" id="ARBA00023015"/>
    </source>
</evidence>
<comment type="similarity">
    <text evidence="2">Belongs to the TEC1 family.</text>
</comment>
<evidence type="ECO:0000256" key="4">
    <source>
        <dbReference type="ARBA" id="ARBA00023163"/>
    </source>
</evidence>
<protein>
    <submittedName>
        <fullName evidence="8">TEA-domain-containing protein</fullName>
    </submittedName>
</protein>
<feature type="non-terminal residue" evidence="8">
    <location>
        <position position="79"/>
    </location>
</feature>
<dbReference type="EMBL" id="MU006095">
    <property type="protein sequence ID" value="KAF2839371.1"/>
    <property type="molecule type" value="Genomic_DNA"/>
</dbReference>
<gene>
    <name evidence="8" type="ORF">M501DRAFT_923263</name>
</gene>
<dbReference type="GO" id="GO:0005667">
    <property type="term" value="C:transcription regulator complex"/>
    <property type="evidence" value="ECO:0007669"/>
    <property type="project" value="TreeGrafter"/>
</dbReference>
<feature type="domain" description="TEA" evidence="7">
    <location>
        <begin position="7"/>
        <end position="79"/>
    </location>
</feature>
<evidence type="ECO:0000313" key="8">
    <source>
        <dbReference type="EMBL" id="KAF2839371.1"/>
    </source>
</evidence>
<reference evidence="8" key="1">
    <citation type="journal article" date="2020" name="Stud. Mycol.">
        <title>101 Dothideomycetes genomes: a test case for predicting lifestyles and emergence of pathogens.</title>
        <authorList>
            <person name="Haridas S."/>
            <person name="Albert R."/>
            <person name="Binder M."/>
            <person name="Bloem J."/>
            <person name="Labutti K."/>
            <person name="Salamov A."/>
            <person name="Andreopoulos B."/>
            <person name="Baker S."/>
            <person name="Barry K."/>
            <person name="Bills G."/>
            <person name="Bluhm B."/>
            <person name="Cannon C."/>
            <person name="Castanera R."/>
            <person name="Culley D."/>
            <person name="Daum C."/>
            <person name="Ezra D."/>
            <person name="Gonzalez J."/>
            <person name="Henrissat B."/>
            <person name="Kuo A."/>
            <person name="Liang C."/>
            <person name="Lipzen A."/>
            <person name="Lutzoni F."/>
            <person name="Magnuson J."/>
            <person name="Mondo S."/>
            <person name="Nolan M."/>
            <person name="Ohm R."/>
            <person name="Pangilinan J."/>
            <person name="Park H.-J."/>
            <person name="Ramirez L."/>
            <person name="Alfaro M."/>
            <person name="Sun H."/>
            <person name="Tritt A."/>
            <person name="Yoshinaga Y."/>
            <person name="Zwiers L.-H."/>
            <person name="Turgeon B."/>
            <person name="Goodwin S."/>
            <person name="Spatafora J."/>
            <person name="Crous P."/>
            <person name="Grigoriev I."/>
        </authorList>
    </citation>
    <scope>NUCLEOTIDE SEQUENCE</scope>
    <source>
        <strain evidence="8">CBS 101060</strain>
    </source>
</reference>
<dbReference type="InterPro" id="IPR038096">
    <property type="entry name" value="TEA/ATTS_sf"/>
</dbReference>
<feature type="DNA-binding region" description="TEA" evidence="6">
    <location>
        <begin position="7"/>
        <end position="79"/>
    </location>
</feature>
<dbReference type="SMART" id="SM00426">
    <property type="entry name" value="TEA"/>
    <property type="match status" value="1"/>
</dbReference>
<evidence type="ECO:0000259" key="7">
    <source>
        <dbReference type="PROSITE" id="PS51088"/>
    </source>
</evidence>
<dbReference type="GO" id="GO:0005634">
    <property type="term" value="C:nucleus"/>
    <property type="evidence" value="ECO:0007669"/>
    <property type="project" value="UniProtKB-SubCell"/>
</dbReference>
<evidence type="ECO:0000256" key="5">
    <source>
        <dbReference type="ARBA" id="ARBA00023242"/>
    </source>
</evidence>
<dbReference type="GO" id="GO:0000981">
    <property type="term" value="F:DNA-binding transcription factor activity, RNA polymerase II-specific"/>
    <property type="evidence" value="ECO:0007669"/>
    <property type="project" value="TreeGrafter"/>
</dbReference>
<name>A0A9P4SB07_9PEZI</name>
<dbReference type="AlphaFoldDB" id="A0A9P4SB07"/>
<dbReference type="PROSITE" id="PS51088">
    <property type="entry name" value="TEA_2"/>
    <property type="match status" value="1"/>
</dbReference>
<dbReference type="InterPro" id="IPR000818">
    <property type="entry name" value="TEA/ATTS_dom"/>
</dbReference>
<dbReference type="Proteomes" id="UP000799429">
    <property type="component" value="Unassembled WGS sequence"/>
</dbReference>
<dbReference type="GO" id="GO:0000978">
    <property type="term" value="F:RNA polymerase II cis-regulatory region sequence-specific DNA binding"/>
    <property type="evidence" value="ECO:0007669"/>
    <property type="project" value="TreeGrafter"/>
</dbReference>
<keyword evidence="5" id="KW-0539">Nucleus</keyword>
<dbReference type="OrthoDB" id="10006572at2759"/>
<comment type="subcellular location">
    <subcellularLocation>
        <location evidence="1">Nucleus</location>
    </subcellularLocation>
</comment>